<reference evidence="3" key="1">
    <citation type="journal article" date="2019" name="Int. J. Syst. Evol. Microbiol.">
        <title>The Global Catalogue of Microorganisms (GCM) 10K type strain sequencing project: providing services to taxonomists for standard genome sequencing and annotation.</title>
        <authorList>
            <consortium name="The Broad Institute Genomics Platform"/>
            <consortium name="The Broad Institute Genome Sequencing Center for Infectious Disease"/>
            <person name="Wu L."/>
            <person name="Ma J."/>
        </authorList>
    </citation>
    <scope>NUCLEOTIDE SEQUENCE [LARGE SCALE GENOMIC DNA]</scope>
    <source>
        <strain evidence="3">CCUG 50349</strain>
    </source>
</reference>
<accession>A0ABV9P7Z8</accession>
<evidence type="ECO:0000313" key="3">
    <source>
        <dbReference type="Proteomes" id="UP001595885"/>
    </source>
</evidence>
<feature type="chain" id="PRO_5045298560" description="DUF1566 domain-containing protein" evidence="1">
    <location>
        <begin position="24"/>
        <end position="402"/>
    </location>
</feature>
<sequence length="402" mass="44358">MKNVKLFLILFTLTILQSCSSSDDSGPKTPDTPVDPFVNLIITTKTPSYDHNNNVVLTGGNLSTTLNNDSYNVGLCYSENPNPTIGGNSYTANSSNLNGNTFESTIYGITLGETYYLKAFVQNYETGEVKYGNEVTFTQNLDLNTGLVKNISTTGFSVEVTVGNNLSTNVERGVCYSTSQNPTVNNQKYQDATNGSGIFTLNIDGGTLSPSYYVSPNTTYYLRSYVQYNGQYYYGNQVSFKSCGYVGGSGGYVFYDKGETTNGWRYLEAAPSKLQTTSFSYFRWVSTSCTANTFLNGIQNTIGTGFENSVIISNFCNYNSVGATMCMNTSLNGQNNWFLPSIDELKELYKLKFTNLITFDNVDLLSSSQSSNSLCFAININTGNSFTSNKTNQFQAWQIRRF</sequence>
<proteinExistence type="predicted"/>
<evidence type="ECO:0000313" key="2">
    <source>
        <dbReference type="EMBL" id="MFC4740885.1"/>
    </source>
</evidence>
<feature type="signal peptide" evidence="1">
    <location>
        <begin position="1"/>
        <end position="23"/>
    </location>
</feature>
<protein>
    <recommendedName>
        <fullName evidence="4">DUF1566 domain-containing protein</fullName>
    </recommendedName>
</protein>
<dbReference type="RefSeq" id="WP_379743133.1">
    <property type="nucleotide sequence ID" value="NZ_JBHSGW010000027.1"/>
</dbReference>
<evidence type="ECO:0000256" key="1">
    <source>
        <dbReference type="SAM" id="SignalP"/>
    </source>
</evidence>
<comment type="caution">
    <text evidence="2">The sequence shown here is derived from an EMBL/GenBank/DDBJ whole genome shotgun (WGS) entry which is preliminary data.</text>
</comment>
<gene>
    <name evidence="2" type="ORF">ACFO3U_12860</name>
</gene>
<name>A0ABV9P7Z8_9FLAO</name>
<keyword evidence="3" id="KW-1185">Reference proteome</keyword>
<dbReference type="EMBL" id="JBHSGW010000027">
    <property type="protein sequence ID" value="MFC4740885.1"/>
    <property type="molecule type" value="Genomic_DNA"/>
</dbReference>
<dbReference type="PROSITE" id="PS51257">
    <property type="entry name" value="PROKAR_LIPOPROTEIN"/>
    <property type="match status" value="1"/>
</dbReference>
<dbReference type="Proteomes" id="UP001595885">
    <property type="component" value="Unassembled WGS sequence"/>
</dbReference>
<organism evidence="2 3">
    <name type="scientific">Flavobacterium ponti</name>
    <dbReference type="NCBI Taxonomy" id="665133"/>
    <lineage>
        <taxon>Bacteria</taxon>
        <taxon>Pseudomonadati</taxon>
        <taxon>Bacteroidota</taxon>
        <taxon>Flavobacteriia</taxon>
        <taxon>Flavobacteriales</taxon>
        <taxon>Flavobacteriaceae</taxon>
        <taxon>Flavobacterium</taxon>
    </lineage>
</organism>
<keyword evidence="1" id="KW-0732">Signal</keyword>
<evidence type="ECO:0008006" key="4">
    <source>
        <dbReference type="Google" id="ProtNLM"/>
    </source>
</evidence>